<comment type="cofactor">
    <cofactor evidence="7 10">
        <name>Mg(2+)</name>
        <dbReference type="ChEBI" id="CHEBI:18420"/>
    </cofactor>
    <text evidence="7 10">Binds 1 Mg(2+) ion per subunit.</text>
</comment>
<dbReference type="InterPro" id="IPR029055">
    <property type="entry name" value="Ntn_hydrolases_N"/>
</dbReference>
<dbReference type="GO" id="GO:0009113">
    <property type="term" value="P:purine nucleobase biosynthetic process"/>
    <property type="evidence" value="ECO:0007669"/>
    <property type="project" value="UniProtKB-UniRule"/>
</dbReference>
<evidence type="ECO:0000313" key="13">
    <source>
        <dbReference type="EMBL" id="MBI4727013.1"/>
    </source>
</evidence>
<dbReference type="NCBIfam" id="TIGR01134">
    <property type="entry name" value="purF"/>
    <property type="match status" value="1"/>
</dbReference>
<dbReference type="PANTHER" id="PTHR11907">
    <property type="entry name" value="AMIDOPHOSPHORIBOSYLTRANSFERASE"/>
    <property type="match status" value="1"/>
</dbReference>
<keyword evidence="5 7" id="KW-0658">Purine biosynthesis</keyword>
<keyword evidence="7 10" id="KW-0479">Metal-binding</keyword>
<proteinExistence type="inferred from homology"/>
<dbReference type="PIRSF" id="PIRSF000485">
    <property type="entry name" value="Amd_phspho_trans"/>
    <property type="match status" value="1"/>
</dbReference>
<dbReference type="Pfam" id="PF13537">
    <property type="entry name" value="GATase_7"/>
    <property type="match status" value="1"/>
</dbReference>
<evidence type="ECO:0000256" key="10">
    <source>
        <dbReference type="PIRSR" id="PIRSR000485-2"/>
    </source>
</evidence>
<dbReference type="Proteomes" id="UP000736328">
    <property type="component" value="Unassembled WGS sequence"/>
</dbReference>
<keyword evidence="7" id="KW-0004">4Fe-4S</keyword>
<evidence type="ECO:0000256" key="1">
    <source>
        <dbReference type="ARBA" id="ARBA00005209"/>
    </source>
</evidence>
<name>A0A933IEM2_UNCT6</name>
<dbReference type="PROSITE" id="PS51278">
    <property type="entry name" value="GATASE_TYPE_2"/>
    <property type="match status" value="1"/>
</dbReference>
<keyword evidence="3 7" id="KW-0328">Glycosyltransferase</keyword>
<dbReference type="InterPro" id="IPR000836">
    <property type="entry name" value="PRTase_dom"/>
</dbReference>
<comment type="function">
    <text evidence="7">Catalyzes the formation of phosphoribosylamine from phosphoribosylpyrophosphate (PRPP) and glutamine.</text>
</comment>
<evidence type="ECO:0000256" key="5">
    <source>
        <dbReference type="ARBA" id="ARBA00022755"/>
    </source>
</evidence>
<feature type="domain" description="Glutamine amidotransferase type-2" evidence="12">
    <location>
        <begin position="2"/>
        <end position="222"/>
    </location>
</feature>
<evidence type="ECO:0000256" key="3">
    <source>
        <dbReference type="ARBA" id="ARBA00022676"/>
    </source>
</evidence>
<protein>
    <recommendedName>
        <fullName evidence="7">Amidophosphoribosyltransferase</fullName>
        <shortName evidence="7">ATase</shortName>
        <ecNumber evidence="7">2.4.2.14</ecNumber>
    </recommendedName>
    <alternativeName>
        <fullName evidence="7">Glutamine phosphoribosylpyrophosphate amidotransferase</fullName>
        <shortName evidence="7">GPATase</shortName>
    </alternativeName>
</protein>
<evidence type="ECO:0000256" key="8">
    <source>
        <dbReference type="PIRNR" id="PIRNR000485"/>
    </source>
</evidence>
<dbReference type="SUPFAM" id="SSF56235">
    <property type="entry name" value="N-terminal nucleophile aminohydrolases (Ntn hydrolases)"/>
    <property type="match status" value="1"/>
</dbReference>
<evidence type="ECO:0000256" key="2">
    <source>
        <dbReference type="ARBA" id="ARBA00010138"/>
    </source>
</evidence>
<comment type="pathway">
    <text evidence="1 7 8">Purine metabolism; IMP biosynthesis via de novo pathway; N(1)-(5-phospho-D-ribosyl)glycinamide from 5-phospho-alpha-D-ribose 1-diphosphate: step 1/2.</text>
</comment>
<keyword evidence="6 7" id="KW-0315">Glutamine amidotransferase</keyword>
<organism evidence="13 14">
    <name type="scientific">candidate division TA06 bacterium</name>
    <dbReference type="NCBI Taxonomy" id="2250710"/>
    <lineage>
        <taxon>Bacteria</taxon>
        <taxon>Bacteria division TA06</taxon>
    </lineage>
</organism>
<feature type="binding site" evidence="7 11">
    <location>
        <position position="384"/>
    </location>
    <ligand>
        <name>[4Fe-4S] cluster</name>
        <dbReference type="ChEBI" id="CHEBI:49883"/>
    </ligand>
</feature>
<dbReference type="GO" id="GO:0004044">
    <property type="term" value="F:amidophosphoribosyltransferase activity"/>
    <property type="evidence" value="ECO:0007669"/>
    <property type="project" value="UniProtKB-UniRule"/>
</dbReference>
<feature type="active site" description="Nucleophile" evidence="7 9">
    <location>
        <position position="2"/>
    </location>
</feature>
<evidence type="ECO:0000256" key="4">
    <source>
        <dbReference type="ARBA" id="ARBA00022679"/>
    </source>
</evidence>
<dbReference type="HAMAP" id="MF_01931">
    <property type="entry name" value="PurF"/>
    <property type="match status" value="1"/>
</dbReference>
<dbReference type="Gene3D" id="3.60.20.10">
    <property type="entry name" value="Glutamine Phosphoribosylpyrophosphate, subunit 1, domain 1"/>
    <property type="match status" value="1"/>
</dbReference>
<dbReference type="InterPro" id="IPR005854">
    <property type="entry name" value="PurF"/>
</dbReference>
<feature type="binding site" evidence="7 11">
    <location>
        <position position="434"/>
    </location>
    <ligand>
        <name>[4Fe-4S] cluster</name>
        <dbReference type="ChEBI" id="CHEBI:49883"/>
    </ligand>
</feature>
<comment type="cofactor">
    <cofactor evidence="7 11">
        <name>[4Fe-4S] cluster</name>
        <dbReference type="ChEBI" id="CHEBI:49883"/>
    </cofactor>
    <text evidence="7 11">Binds 1 [4Fe-4S] cluster per subunit.</text>
</comment>
<gene>
    <name evidence="7 13" type="primary">purF</name>
    <name evidence="13" type="ORF">HY768_07295</name>
</gene>
<evidence type="ECO:0000259" key="12">
    <source>
        <dbReference type="PROSITE" id="PS51278"/>
    </source>
</evidence>
<dbReference type="EC" id="2.4.2.14" evidence="7"/>
<dbReference type="InterPro" id="IPR017932">
    <property type="entry name" value="GATase_2_dom"/>
</dbReference>
<dbReference type="SUPFAM" id="SSF53271">
    <property type="entry name" value="PRTase-like"/>
    <property type="match status" value="1"/>
</dbReference>
<reference evidence="13" key="1">
    <citation type="submission" date="2020-07" db="EMBL/GenBank/DDBJ databases">
        <title>Huge and variable diversity of episymbiotic CPR bacteria and DPANN archaea in groundwater ecosystems.</title>
        <authorList>
            <person name="He C.Y."/>
            <person name="Keren R."/>
            <person name="Whittaker M."/>
            <person name="Farag I.F."/>
            <person name="Doudna J."/>
            <person name="Cate J.H.D."/>
            <person name="Banfield J.F."/>
        </authorList>
    </citation>
    <scope>NUCLEOTIDE SEQUENCE</scope>
    <source>
        <strain evidence="13">NC_groundwater_1520_Pr4_B-0.1um_53_5</strain>
    </source>
</reference>
<dbReference type="InterPro" id="IPR029057">
    <property type="entry name" value="PRTase-like"/>
</dbReference>
<dbReference type="GO" id="GO:0000287">
    <property type="term" value="F:magnesium ion binding"/>
    <property type="evidence" value="ECO:0007669"/>
    <property type="project" value="UniProtKB-UniRule"/>
</dbReference>
<accession>A0A933IEM2</accession>
<dbReference type="GO" id="GO:0051539">
    <property type="term" value="F:4 iron, 4 sulfur cluster binding"/>
    <property type="evidence" value="ECO:0007669"/>
    <property type="project" value="UniProtKB-KW"/>
</dbReference>
<keyword evidence="7 10" id="KW-0460">Magnesium</keyword>
<feature type="binding site" evidence="7 11">
    <location>
        <position position="437"/>
    </location>
    <ligand>
        <name>[4Fe-4S] cluster</name>
        <dbReference type="ChEBI" id="CHEBI:49883"/>
    </ligand>
</feature>
<evidence type="ECO:0000256" key="6">
    <source>
        <dbReference type="ARBA" id="ARBA00022962"/>
    </source>
</evidence>
<keyword evidence="4 7" id="KW-0808">Transferase</keyword>
<evidence type="ECO:0000256" key="9">
    <source>
        <dbReference type="PIRSR" id="PIRSR000485-1"/>
    </source>
</evidence>
<dbReference type="Gene3D" id="3.40.50.2020">
    <property type="match status" value="1"/>
</dbReference>
<keyword evidence="7 11" id="KW-0408">Iron</keyword>
<dbReference type="CDD" id="cd06223">
    <property type="entry name" value="PRTases_typeI"/>
    <property type="match status" value="1"/>
</dbReference>
<keyword evidence="7 11" id="KW-0411">Iron-sulfur</keyword>
<evidence type="ECO:0000313" key="14">
    <source>
        <dbReference type="Proteomes" id="UP000736328"/>
    </source>
</evidence>
<comment type="caution">
    <text evidence="13">The sequence shown here is derived from an EMBL/GenBank/DDBJ whole genome shotgun (WGS) entry which is preliminary data.</text>
</comment>
<comment type="similarity">
    <text evidence="2 7 8">In the C-terminal section; belongs to the purine/pyrimidine phosphoribosyltransferase family.</text>
</comment>
<evidence type="ECO:0000256" key="11">
    <source>
        <dbReference type="PIRSR" id="PIRSR000485-3"/>
    </source>
</evidence>
<dbReference type="InterPro" id="IPR035584">
    <property type="entry name" value="PurF_N"/>
</dbReference>
<dbReference type="GO" id="GO:0006189">
    <property type="term" value="P:'de novo' IMP biosynthetic process"/>
    <property type="evidence" value="ECO:0007669"/>
    <property type="project" value="UniProtKB-UniRule"/>
</dbReference>
<dbReference type="AlphaFoldDB" id="A0A933IEM2"/>
<feature type="binding site" evidence="7 10">
    <location>
        <position position="285"/>
    </location>
    <ligand>
        <name>Mg(2+)</name>
        <dbReference type="ChEBI" id="CHEBI:18420"/>
    </ligand>
</feature>
<dbReference type="CDD" id="cd00715">
    <property type="entry name" value="GPATase_N"/>
    <property type="match status" value="1"/>
</dbReference>
<evidence type="ECO:0000256" key="7">
    <source>
        <dbReference type="HAMAP-Rule" id="MF_01931"/>
    </source>
</evidence>
<dbReference type="EMBL" id="JACQXR010000094">
    <property type="protein sequence ID" value="MBI4727013.1"/>
    <property type="molecule type" value="Genomic_DNA"/>
</dbReference>
<feature type="binding site" evidence="7 10">
    <location>
        <position position="348"/>
    </location>
    <ligand>
        <name>Mg(2+)</name>
        <dbReference type="ChEBI" id="CHEBI:18420"/>
    </ligand>
</feature>
<feature type="binding site" evidence="7 11">
    <location>
        <position position="238"/>
    </location>
    <ligand>
        <name>[4Fe-4S] cluster</name>
        <dbReference type="ChEBI" id="CHEBI:49883"/>
    </ligand>
</feature>
<comment type="catalytic activity">
    <reaction evidence="7 8">
        <text>5-phospho-beta-D-ribosylamine + L-glutamate + diphosphate = 5-phospho-alpha-D-ribose 1-diphosphate + L-glutamine + H2O</text>
        <dbReference type="Rhea" id="RHEA:14905"/>
        <dbReference type="ChEBI" id="CHEBI:15377"/>
        <dbReference type="ChEBI" id="CHEBI:29985"/>
        <dbReference type="ChEBI" id="CHEBI:33019"/>
        <dbReference type="ChEBI" id="CHEBI:58017"/>
        <dbReference type="ChEBI" id="CHEBI:58359"/>
        <dbReference type="ChEBI" id="CHEBI:58681"/>
        <dbReference type="EC" id="2.4.2.14"/>
    </reaction>
</comment>
<sequence>MCGVCGIFNHEKASEVLYLGLFALQHRGQDNAGMAVWDGQQSRIVKDKGLVFDIFKPEALAELKGKMGIGHTRYPTAGDSSIANAQPHYADTKEGRMVIVSNGDITNMLEQTRYLKSQGFTPYGSNDAEVIVASIACYYEQEHDMAKAVKKMMETVRGSYSAILMFNGTMYVFRDPLGIRPLAMGHKGQTRIFASESCAIDTIGGIFEREVAPGELLTVNDQGMESRTLADTKPYKHCVFEHIYFSRPDSLIFGESVAKKRFMFGQRLASEQYTGADFVMPVPDSSNNAALGFAEENGIPYKLALIRSHYIGRTFISSTQEIRDFAVRLKFNPDKSLISGKNLAVVDDSIVRGTTSKKIMGMIREAGAREIHLRIASPPIRHSCYYGVDTPRINELIASTKSVEEIREFVGVDSLHYLSLAGLKSCLERPQDFCYACLDGKYPIEPPSTK</sequence>
<feature type="binding site" evidence="7 10">
    <location>
        <position position="347"/>
    </location>
    <ligand>
        <name>Mg(2+)</name>
        <dbReference type="ChEBI" id="CHEBI:18420"/>
    </ligand>
</feature>